<dbReference type="PROSITE" id="PS51843">
    <property type="entry name" value="NR_LBD"/>
    <property type="match status" value="1"/>
</dbReference>
<dbReference type="Pfam" id="PF00104">
    <property type="entry name" value="Hormone_recep"/>
    <property type="match status" value="1"/>
</dbReference>
<dbReference type="GO" id="GO:0008270">
    <property type="term" value="F:zinc ion binding"/>
    <property type="evidence" value="ECO:0007669"/>
    <property type="project" value="UniProtKB-KW"/>
</dbReference>
<evidence type="ECO:0000256" key="9">
    <source>
        <dbReference type="ARBA" id="ARBA00023242"/>
    </source>
</evidence>
<feature type="region of interest" description="Disordered" evidence="11">
    <location>
        <begin position="1"/>
        <end position="20"/>
    </location>
</feature>
<dbReference type="GO" id="GO:0000122">
    <property type="term" value="P:negative regulation of transcription by RNA polymerase II"/>
    <property type="evidence" value="ECO:0007669"/>
    <property type="project" value="TreeGrafter"/>
</dbReference>
<keyword evidence="15" id="KW-1185">Reference proteome</keyword>
<dbReference type="Proteomes" id="UP001152747">
    <property type="component" value="Unassembled WGS sequence"/>
</dbReference>
<dbReference type="OrthoDB" id="6355676at2759"/>
<evidence type="ECO:0000313" key="14">
    <source>
        <dbReference type="EMBL" id="CAI5448878.1"/>
    </source>
</evidence>
<evidence type="ECO:0000256" key="11">
    <source>
        <dbReference type="SAM" id="MobiDB-lite"/>
    </source>
</evidence>
<proteinExistence type="inferred from homology"/>
<dbReference type="AlphaFoldDB" id="A0A9P1IN99"/>
<dbReference type="PRINTS" id="PR00047">
    <property type="entry name" value="STROIDFINGER"/>
</dbReference>
<feature type="compositionally biased region" description="Basic and acidic residues" evidence="11">
    <location>
        <begin position="7"/>
        <end position="20"/>
    </location>
</feature>
<dbReference type="EMBL" id="CANHGI010000004">
    <property type="protein sequence ID" value="CAI5448878.1"/>
    <property type="molecule type" value="Genomic_DNA"/>
</dbReference>
<dbReference type="SUPFAM" id="SSF57716">
    <property type="entry name" value="Glucocorticoid receptor-like (DNA-binding domain)"/>
    <property type="match status" value="1"/>
</dbReference>
<accession>A0A9P1IN99</accession>
<dbReference type="InterPro" id="IPR001723">
    <property type="entry name" value="Nuclear_hrmn_rcpt"/>
</dbReference>
<dbReference type="InterPro" id="IPR001628">
    <property type="entry name" value="Znf_hrmn_rcpt"/>
</dbReference>
<dbReference type="SMART" id="SM00399">
    <property type="entry name" value="ZnF_C4"/>
    <property type="match status" value="1"/>
</dbReference>
<sequence>MASSSYDETRRSSDPPKELSGRVCAVCSDRANGYNFGVLSCESCKAFFRRNAMKQSEIKCPFSNACQITSISRKFCQACRLSKCFAVGMNSDWLHEQKIRGNPIKRKTKIEDEKKEKEDDEQVSVSKVFLQKLMKQANEKQTSCICNCQCGFYPSGTRLMAYVSTTPSFSNSPISVVATSPISPSVNYLSPYTNPYSPSWNYQTFRPQIQSTYEPSAFHTIESNRRNGIDKYRNVLSADEIALLEELHILNVPLNAPLEQNYNQESLSDVFQIVVEALRRIISMAAQLKSFRELDIEDRKQLLKSGFCELLIVRGIMAYNKTNNSWNHHFANNKMEVKIEILKQDPASLEHYEMHKKLLESFSDEIRNNENIMLTLNAIVIFHPHVSHLKDSSKVHAAQARYFALLLKILRYEFTKEKADRAYKSLLDVVIDLHRVNQTMLHIFYGFDPSQLDPLVRELCNFE</sequence>
<dbReference type="InterPro" id="IPR050234">
    <property type="entry name" value="Nuclear_hormone_rcpt_NR1"/>
</dbReference>
<keyword evidence="6 10" id="KW-0238">DNA-binding</keyword>
<dbReference type="PRINTS" id="PR00398">
    <property type="entry name" value="STRDHORMONER"/>
</dbReference>
<dbReference type="GO" id="GO:0000978">
    <property type="term" value="F:RNA polymerase II cis-regulatory region sequence-specific DNA binding"/>
    <property type="evidence" value="ECO:0007669"/>
    <property type="project" value="TreeGrafter"/>
</dbReference>
<keyword evidence="3 10" id="KW-0863">Zinc-finger</keyword>
<dbReference type="InterPro" id="IPR013088">
    <property type="entry name" value="Znf_NHR/GATA"/>
</dbReference>
<dbReference type="Pfam" id="PF00105">
    <property type="entry name" value="zf-C4"/>
    <property type="match status" value="1"/>
</dbReference>
<evidence type="ECO:0000256" key="2">
    <source>
        <dbReference type="ARBA" id="ARBA00022723"/>
    </source>
</evidence>
<evidence type="ECO:0000259" key="13">
    <source>
        <dbReference type="PROSITE" id="PS51843"/>
    </source>
</evidence>
<dbReference type="InterPro" id="IPR000536">
    <property type="entry name" value="Nucl_hrmn_rcpt_lig-bd"/>
</dbReference>
<dbReference type="PANTHER" id="PTHR24082">
    <property type="entry name" value="NUCLEAR HORMONE RECEPTOR"/>
    <property type="match status" value="1"/>
</dbReference>
<comment type="similarity">
    <text evidence="1 10">Belongs to the nuclear hormone receptor family.</text>
</comment>
<feature type="domain" description="NR LBD" evidence="13">
    <location>
        <begin position="239"/>
        <end position="463"/>
    </location>
</feature>
<comment type="caution">
    <text evidence="14">The sequence shown here is derived from an EMBL/GenBank/DDBJ whole genome shotgun (WGS) entry which is preliminary data.</text>
</comment>
<keyword evidence="4 10" id="KW-0862">Zinc</keyword>
<dbReference type="Gene3D" id="3.30.50.10">
    <property type="entry name" value="Erythroid Transcription Factor GATA-1, subunit A"/>
    <property type="match status" value="1"/>
</dbReference>
<dbReference type="GO" id="GO:0030154">
    <property type="term" value="P:cell differentiation"/>
    <property type="evidence" value="ECO:0007669"/>
    <property type="project" value="TreeGrafter"/>
</dbReference>
<dbReference type="Gene3D" id="1.10.565.10">
    <property type="entry name" value="Retinoid X Receptor"/>
    <property type="match status" value="1"/>
</dbReference>
<dbReference type="PANTHER" id="PTHR24082:SF283">
    <property type="entry name" value="NUCLEAR HORMONE RECEPTOR HR96"/>
    <property type="match status" value="1"/>
</dbReference>
<feature type="domain" description="Nuclear receptor" evidence="12">
    <location>
        <begin position="21"/>
        <end position="96"/>
    </location>
</feature>
<keyword evidence="5 10" id="KW-0805">Transcription regulation</keyword>
<keyword evidence="9 10" id="KW-0539">Nucleus</keyword>
<organism evidence="14 15">
    <name type="scientific">Caenorhabditis angaria</name>
    <dbReference type="NCBI Taxonomy" id="860376"/>
    <lineage>
        <taxon>Eukaryota</taxon>
        <taxon>Metazoa</taxon>
        <taxon>Ecdysozoa</taxon>
        <taxon>Nematoda</taxon>
        <taxon>Chromadorea</taxon>
        <taxon>Rhabditida</taxon>
        <taxon>Rhabditina</taxon>
        <taxon>Rhabditomorpha</taxon>
        <taxon>Rhabditoidea</taxon>
        <taxon>Rhabditidae</taxon>
        <taxon>Peloderinae</taxon>
        <taxon>Caenorhabditis</taxon>
    </lineage>
</organism>
<dbReference type="GO" id="GO:0005634">
    <property type="term" value="C:nucleus"/>
    <property type="evidence" value="ECO:0007669"/>
    <property type="project" value="UniProtKB-SubCell"/>
</dbReference>
<keyword evidence="7 10" id="KW-0804">Transcription</keyword>
<dbReference type="InterPro" id="IPR035500">
    <property type="entry name" value="NHR-like_dom_sf"/>
</dbReference>
<evidence type="ECO:0000256" key="6">
    <source>
        <dbReference type="ARBA" id="ARBA00023125"/>
    </source>
</evidence>
<dbReference type="PROSITE" id="PS00031">
    <property type="entry name" value="NUCLEAR_REC_DBD_1"/>
    <property type="match status" value="1"/>
</dbReference>
<dbReference type="SUPFAM" id="SSF48508">
    <property type="entry name" value="Nuclear receptor ligand-binding domain"/>
    <property type="match status" value="1"/>
</dbReference>
<name>A0A9P1IN99_9PELO</name>
<evidence type="ECO:0000256" key="1">
    <source>
        <dbReference type="ARBA" id="ARBA00005993"/>
    </source>
</evidence>
<evidence type="ECO:0000256" key="4">
    <source>
        <dbReference type="ARBA" id="ARBA00022833"/>
    </source>
</evidence>
<reference evidence="14" key="1">
    <citation type="submission" date="2022-11" db="EMBL/GenBank/DDBJ databases">
        <authorList>
            <person name="Kikuchi T."/>
        </authorList>
    </citation>
    <scope>NUCLEOTIDE SEQUENCE</scope>
    <source>
        <strain evidence="14">PS1010</strain>
    </source>
</reference>
<evidence type="ECO:0000256" key="10">
    <source>
        <dbReference type="RuleBase" id="RU004334"/>
    </source>
</evidence>
<dbReference type="SMART" id="SM00430">
    <property type="entry name" value="HOLI"/>
    <property type="match status" value="1"/>
</dbReference>
<evidence type="ECO:0000259" key="12">
    <source>
        <dbReference type="PROSITE" id="PS51030"/>
    </source>
</evidence>
<evidence type="ECO:0000256" key="5">
    <source>
        <dbReference type="ARBA" id="ARBA00023015"/>
    </source>
</evidence>
<keyword evidence="8 10" id="KW-0675">Receptor</keyword>
<evidence type="ECO:0000256" key="3">
    <source>
        <dbReference type="ARBA" id="ARBA00022771"/>
    </source>
</evidence>
<protein>
    <submittedName>
        <fullName evidence="14">Uncharacterized protein</fullName>
    </submittedName>
</protein>
<evidence type="ECO:0000256" key="8">
    <source>
        <dbReference type="ARBA" id="ARBA00023170"/>
    </source>
</evidence>
<dbReference type="PROSITE" id="PS51030">
    <property type="entry name" value="NUCLEAR_REC_DBD_2"/>
    <property type="match status" value="1"/>
</dbReference>
<dbReference type="GO" id="GO:0004879">
    <property type="term" value="F:nuclear receptor activity"/>
    <property type="evidence" value="ECO:0007669"/>
    <property type="project" value="TreeGrafter"/>
</dbReference>
<gene>
    <name evidence="14" type="ORF">CAMP_LOCUS11515</name>
</gene>
<dbReference type="GO" id="GO:0045944">
    <property type="term" value="P:positive regulation of transcription by RNA polymerase II"/>
    <property type="evidence" value="ECO:0007669"/>
    <property type="project" value="TreeGrafter"/>
</dbReference>
<evidence type="ECO:0000256" key="7">
    <source>
        <dbReference type="ARBA" id="ARBA00023163"/>
    </source>
</evidence>
<comment type="subcellular location">
    <subcellularLocation>
        <location evidence="10">Nucleus</location>
    </subcellularLocation>
</comment>
<keyword evidence="2 10" id="KW-0479">Metal-binding</keyword>
<evidence type="ECO:0000313" key="15">
    <source>
        <dbReference type="Proteomes" id="UP001152747"/>
    </source>
</evidence>